<protein>
    <submittedName>
        <fullName evidence="6">Meckel syndrome type 1 protein</fullName>
    </submittedName>
</protein>
<evidence type="ECO:0000256" key="4">
    <source>
        <dbReference type="ARBA" id="ARBA00023212"/>
    </source>
</evidence>
<proteinExistence type="predicted"/>
<dbReference type="EMBL" id="JTDY01000809">
    <property type="protein sequence ID" value="KOB75796.1"/>
    <property type="molecule type" value="Genomic_DNA"/>
</dbReference>
<reference evidence="6 7" key="1">
    <citation type="journal article" date="2015" name="Genome Biol. Evol.">
        <title>The genome of winter moth (Operophtera brumata) provides a genomic perspective on sexual dimorphism and phenology.</title>
        <authorList>
            <person name="Derks M.F."/>
            <person name="Smit S."/>
            <person name="Salis L."/>
            <person name="Schijlen E."/>
            <person name="Bossers A."/>
            <person name="Mateman C."/>
            <person name="Pijl A.S."/>
            <person name="de Ridder D."/>
            <person name="Groenen M.A."/>
            <person name="Visser M.E."/>
            <person name="Megens H.J."/>
        </authorList>
    </citation>
    <scope>NUCLEOTIDE SEQUENCE [LARGE SCALE GENOMIC DNA]</scope>
    <source>
        <strain evidence="6">WM2013NL</strain>
        <tissue evidence="6">Head and thorax</tissue>
    </source>
</reference>
<evidence type="ECO:0000256" key="5">
    <source>
        <dbReference type="ARBA" id="ARBA00023273"/>
    </source>
</evidence>
<name>A0A0L7LKS3_OPEBR</name>
<evidence type="ECO:0000256" key="2">
    <source>
        <dbReference type="ARBA" id="ARBA00022490"/>
    </source>
</evidence>
<evidence type="ECO:0000313" key="7">
    <source>
        <dbReference type="Proteomes" id="UP000037510"/>
    </source>
</evidence>
<evidence type="ECO:0000256" key="1">
    <source>
        <dbReference type="ARBA" id="ARBA00004120"/>
    </source>
</evidence>
<accession>A0A0L7LKS3</accession>
<dbReference type="InterPro" id="IPR010796">
    <property type="entry name" value="C2_B9-type_dom"/>
</dbReference>
<sequence>MNDFERCNKVSGVYWLKASVKNLKFNYNIQPTIEEHLFKWQEKTFSAWETQYYSDIHNCITDAEVKYNEIIKNNEIVPAKVFTYIHDDSHLPLPSDFKKNKVISKLGRCMEYLSMNDTVGSIGRVFGVKSDSMSHLLKNSLNSLCEEEKWTAMHVVFDHSDHNEDLQLLKQESTLVSIFHNTTQNYLILAPDVNDLESNPYAIESVDSKYGVSVDFGEMGGGEELQTLMIGPKCLLILISDLPPIKLYLEVISTDWRHNHRTEGYVSHPLPLNPGLRTQELTCLRPDEKSWRGEDRRFFLGG</sequence>
<keyword evidence="4" id="KW-0206">Cytoskeleton</keyword>
<dbReference type="PANTHER" id="PTHR12968:SF4">
    <property type="entry name" value="TECTONIC-LIKE COMPLEX MEMBER MKS1"/>
    <property type="match status" value="1"/>
</dbReference>
<dbReference type="Pfam" id="PF07162">
    <property type="entry name" value="B9-C2"/>
    <property type="match status" value="1"/>
</dbReference>
<dbReference type="Proteomes" id="UP000037510">
    <property type="component" value="Unassembled WGS sequence"/>
</dbReference>
<dbReference type="GO" id="GO:0060271">
    <property type="term" value="P:cilium assembly"/>
    <property type="evidence" value="ECO:0007669"/>
    <property type="project" value="TreeGrafter"/>
</dbReference>
<evidence type="ECO:0000256" key="3">
    <source>
        <dbReference type="ARBA" id="ARBA00022794"/>
    </source>
</evidence>
<comment type="subcellular location">
    <subcellularLocation>
        <location evidence="1">Cytoplasm</location>
        <location evidence="1">Cytoskeleton</location>
        <location evidence="1">Cilium basal body</location>
    </subcellularLocation>
</comment>
<keyword evidence="3" id="KW-0970">Cilium biogenesis/degradation</keyword>
<comment type="caution">
    <text evidence="6">The sequence shown here is derived from an EMBL/GenBank/DDBJ whole genome shotgun (WGS) entry which is preliminary data.</text>
</comment>
<feature type="non-terminal residue" evidence="6">
    <location>
        <position position="302"/>
    </location>
</feature>
<evidence type="ECO:0000313" key="6">
    <source>
        <dbReference type="EMBL" id="KOB75796.1"/>
    </source>
</evidence>
<dbReference type="AlphaFoldDB" id="A0A0L7LKS3"/>
<dbReference type="GO" id="GO:0036038">
    <property type="term" value="C:MKS complex"/>
    <property type="evidence" value="ECO:0007669"/>
    <property type="project" value="TreeGrafter"/>
</dbReference>
<keyword evidence="2" id="KW-0963">Cytoplasm</keyword>
<dbReference type="PANTHER" id="PTHR12968">
    <property type="entry name" value="B9 DOMAIN-CONTAINING"/>
    <property type="match status" value="1"/>
</dbReference>
<keyword evidence="7" id="KW-1185">Reference proteome</keyword>
<organism evidence="6 7">
    <name type="scientific">Operophtera brumata</name>
    <name type="common">Winter moth</name>
    <name type="synonym">Phalaena brumata</name>
    <dbReference type="NCBI Taxonomy" id="104452"/>
    <lineage>
        <taxon>Eukaryota</taxon>
        <taxon>Metazoa</taxon>
        <taxon>Ecdysozoa</taxon>
        <taxon>Arthropoda</taxon>
        <taxon>Hexapoda</taxon>
        <taxon>Insecta</taxon>
        <taxon>Pterygota</taxon>
        <taxon>Neoptera</taxon>
        <taxon>Endopterygota</taxon>
        <taxon>Lepidoptera</taxon>
        <taxon>Glossata</taxon>
        <taxon>Ditrysia</taxon>
        <taxon>Geometroidea</taxon>
        <taxon>Geometridae</taxon>
        <taxon>Larentiinae</taxon>
        <taxon>Operophtera</taxon>
    </lineage>
</organism>
<keyword evidence="5" id="KW-0966">Cell projection</keyword>
<gene>
    <name evidence="6" type="ORF">OBRU01_06885</name>
</gene>